<dbReference type="InterPro" id="IPR029052">
    <property type="entry name" value="Metallo-depent_PP-like"/>
</dbReference>
<accession>A0A2H0ANU2</accession>
<proteinExistence type="inferred from homology"/>
<evidence type="ECO:0000259" key="2">
    <source>
        <dbReference type="SMART" id="SM00854"/>
    </source>
</evidence>
<dbReference type="SMART" id="SM00854">
    <property type="entry name" value="PGA_cap"/>
    <property type="match status" value="1"/>
</dbReference>
<organism evidence="3 4">
    <name type="scientific">Candidatus Colwellbacteria bacterium CG23_combo_of_CG06-09_8_20_14_all_42_19</name>
    <dbReference type="NCBI Taxonomy" id="1974541"/>
    <lineage>
        <taxon>Bacteria</taxon>
        <taxon>Candidatus Colwelliibacteriota</taxon>
    </lineage>
</organism>
<evidence type="ECO:0000256" key="1">
    <source>
        <dbReference type="ARBA" id="ARBA00005662"/>
    </source>
</evidence>
<dbReference type="PANTHER" id="PTHR33393:SF11">
    <property type="entry name" value="POLYGLUTAMINE SYNTHESIS ACCESSORY PROTEIN RV0574C-RELATED"/>
    <property type="match status" value="1"/>
</dbReference>
<dbReference type="SUPFAM" id="SSF56300">
    <property type="entry name" value="Metallo-dependent phosphatases"/>
    <property type="match status" value="1"/>
</dbReference>
<dbReference type="Pfam" id="PF09587">
    <property type="entry name" value="PGA_cap"/>
    <property type="match status" value="1"/>
</dbReference>
<name>A0A2H0ANU2_9BACT</name>
<dbReference type="AlphaFoldDB" id="A0A2H0ANU2"/>
<dbReference type="Gene3D" id="3.60.21.10">
    <property type="match status" value="1"/>
</dbReference>
<protein>
    <submittedName>
        <fullName evidence="3">Capsular biosynthesis protein</fullName>
    </submittedName>
</protein>
<dbReference type="InterPro" id="IPR052169">
    <property type="entry name" value="CW_Biosynth-Accessory"/>
</dbReference>
<comment type="caution">
    <text evidence="3">The sequence shown here is derived from an EMBL/GenBank/DDBJ whole genome shotgun (WGS) entry which is preliminary data.</text>
</comment>
<evidence type="ECO:0000313" key="4">
    <source>
        <dbReference type="Proteomes" id="UP000230007"/>
    </source>
</evidence>
<dbReference type="CDD" id="cd07381">
    <property type="entry name" value="MPP_CapA"/>
    <property type="match status" value="1"/>
</dbReference>
<reference evidence="3 4" key="1">
    <citation type="submission" date="2017-09" db="EMBL/GenBank/DDBJ databases">
        <title>Depth-based differentiation of microbial function through sediment-hosted aquifers and enrichment of novel symbionts in the deep terrestrial subsurface.</title>
        <authorList>
            <person name="Probst A.J."/>
            <person name="Ladd B."/>
            <person name="Jarett J.K."/>
            <person name="Geller-Mcgrath D.E."/>
            <person name="Sieber C.M."/>
            <person name="Emerson J.B."/>
            <person name="Anantharaman K."/>
            <person name="Thomas B.C."/>
            <person name="Malmstrom R."/>
            <person name="Stieglmeier M."/>
            <person name="Klingl A."/>
            <person name="Woyke T."/>
            <person name="Ryan C.M."/>
            <person name="Banfield J.F."/>
        </authorList>
    </citation>
    <scope>NUCLEOTIDE SEQUENCE [LARGE SCALE GENOMIC DNA]</scope>
    <source>
        <strain evidence="3">CG23_combo_of_CG06-09_8_20_14_all_42_19</strain>
    </source>
</reference>
<gene>
    <name evidence="3" type="ORF">COX15_00400</name>
</gene>
<dbReference type="EMBL" id="PCSK01000009">
    <property type="protein sequence ID" value="PIP46530.1"/>
    <property type="molecule type" value="Genomic_DNA"/>
</dbReference>
<dbReference type="InterPro" id="IPR019079">
    <property type="entry name" value="Capsule_synth_CapA"/>
</dbReference>
<sequence>MEDFLKRKERRNSLIFLGLSVILVLVVLLLPGGAESVRNDKFVAEVVQKDILTKKITLLFVGDIMLSRAVGAMMEKSGNWEYPFLETAEFLRSADLTFGNLEGPISSHGTNVGSIYSFRANPKVAEGLVYAGFDVLSLANNHIWDYGREAFIDTIQILESIGISPVGGGLNYKKAHEPAIKVVGDTKLAYLAYTGLVPPISGSKEATPATSFLEIETAVADIQTSKTLADIVIVSFHWGNEYDTVPDDYQKTMAHALIDAGADLIIGHHPHIVQGVEKYGNGFIAYSLGNFVFDQNFSEETMRGIILRAIVKDKKIESVEPIKIKINNSFQPFLADY</sequence>
<feature type="domain" description="Capsule synthesis protein CapA" evidence="2">
    <location>
        <begin position="57"/>
        <end position="295"/>
    </location>
</feature>
<dbReference type="Proteomes" id="UP000230007">
    <property type="component" value="Unassembled WGS sequence"/>
</dbReference>
<comment type="similarity">
    <text evidence="1">Belongs to the CapA family.</text>
</comment>
<evidence type="ECO:0000313" key="3">
    <source>
        <dbReference type="EMBL" id="PIP46530.1"/>
    </source>
</evidence>
<dbReference type="PANTHER" id="PTHR33393">
    <property type="entry name" value="POLYGLUTAMINE SYNTHESIS ACCESSORY PROTEIN RV0574C-RELATED"/>
    <property type="match status" value="1"/>
</dbReference>